<gene>
    <name evidence="3" type="ORF">GJ700_01355</name>
</gene>
<organism evidence="3 4">
    <name type="scientific">Pseudoduganella rivuli</name>
    <dbReference type="NCBI Taxonomy" id="2666085"/>
    <lineage>
        <taxon>Bacteria</taxon>
        <taxon>Pseudomonadati</taxon>
        <taxon>Pseudomonadota</taxon>
        <taxon>Betaproteobacteria</taxon>
        <taxon>Burkholderiales</taxon>
        <taxon>Oxalobacteraceae</taxon>
        <taxon>Telluria group</taxon>
        <taxon>Pseudoduganella</taxon>
    </lineage>
</organism>
<feature type="signal peptide" evidence="1">
    <location>
        <begin position="1"/>
        <end position="26"/>
    </location>
</feature>
<accession>A0A7X2LRX2</accession>
<feature type="chain" id="PRO_5031046261" evidence="1">
    <location>
        <begin position="27"/>
        <end position="197"/>
    </location>
</feature>
<feature type="domain" description="Ice-binding protein C-terminal" evidence="2">
    <location>
        <begin position="172"/>
        <end position="196"/>
    </location>
</feature>
<name>A0A7X2LRX2_9BURK</name>
<keyword evidence="1" id="KW-0732">Signal</keyword>
<dbReference type="Pfam" id="PF07589">
    <property type="entry name" value="PEP-CTERM"/>
    <property type="match status" value="1"/>
</dbReference>
<sequence>MRYLQYLLARTILAVCLLSGASQAWAGPLYSVSIDTATLGSGPAYLGLYFMGLADAAPATATVEHLTGALTGVASATGAVTGAAPGPLVFGNANGGSDWFQAVTLGGVLSFDVSFALEAGDVGTTFGWALFDDTGYLGGDGDLGTISLQPGAGPGAVYLLANQSALSHVTVVPEPSTVALMLLAGLGMAWTARRRRS</sequence>
<dbReference type="NCBIfam" id="NF038129">
    <property type="entry name" value="PEP_NF038129"/>
    <property type="match status" value="1"/>
</dbReference>
<dbReference type="Proteomes" id="UP000446768">
    <property type="component" value="Unassembled WGS sequence"/>
</dbReference>
<dbReference type="AlphaFoldDB" id="A0A7X2LRX2"/>
<dbReference type="NCBIfam" id="TIGR02595">
    <property type="entry name" value="PEP_CTERM"/>
    <property type="match status" value="1"/>
</dbReference>
<dbReference type="RefSeq" id="WP_154370848.1">
    <property type="nucleotide sequence ID" value="NZ_WKJJ01000001.1"/>
</dbReference>
<evidence type="ECO:0000313" key="4">
    <source>
        <dbReference type="Proteomes" id="UP000446768"/>
    </source>
</evidence>
<proteinExistence type="predicted"/>
<evidence type="ECO:0000256" key="1">
    <source>
        <dbReference type="SAM" id="SignalP"/>
    </source>
</evidence>
<evidence type="ECO:0000313" key="3">
    <source>
        <dbReference type="EMBL" id="MRV70367.1"/>
    </source>
</evidence>
<protein>
    <submittedName>
        <fullName evidence="3">PEP-CTERM sorting domain-containing protein</fullName>
    </submittedName>
</protein>
<dbReference type="InterPro" id="IPR013424">
    <property type="entry name" value="Ice-binding_C"/>
</dbReference>
<dbReference type="EMBL" id="WKJJ01000001">
    <property type="protein sequence ID" value="MRV70367.1"/>
    <property type="molecule type" value="Genomic_DNA"/>
</dbReference>
<reference evidence="3 4" key="1">
    <citation type="submission" date="2019-11" db="EMBL/GenBank/DDBJ databases">
        <title>Novel species isolated from a subtropical stream in China.</title>
        <authorList>
            <person name="Lu H."/>
        </authorList>
    </citation>
    <scope>NUCLEOTIDE SEQUENCE [LARGE SCALE GENOMIC DNA]</scope>
    <source>
        <strain evidence="3 4">FT92W</strain>
    </source>
</reference>
<evidence type="ECO:0000259" key="2">
    <source>
        <dbReference type="Pfam" id="PF07589"/>
    </source>
</evidence>
<keyword evidence="4" id="KW-1185">Reference proteome</keyword>
<comment type="caution">
    <text evidence="3">The sequence shown here is derived from an EMBL/GenBank/DDBJ whole genome shotgun (WGS) entry which is preliminary data.</text>
</comment>